<dbReference type="NCBIfam" id="TIGR01646">
    <property type="entry name" value="vgr_GE"/>
    <property type="match status" value="1"/>
</dbReference>
<dbReference type="Gene3D" id="2.30.110.50">
    <property type="match status" value="1"/>
</dbReference>
<comment type="similarity">
    <text evidence="1">Belongs to the VgrG protein family.</text>
</comment>
<dbReference type="Gene3D" id="3.55.50.10">
    <property type="entry name" value="Baseplate protein-like domains"/>
    <property type="match status" value="1"/>
</dbReference>
<evidence type="ECO:0000256" key="1">
    <source>
        <dbReference type="ARBA" id="ARBA00005558"/>
    </source>
</evidence>
<feature type="domain" description="Putative type VI secretion system Rhs element associated Vgr" evidence="4">
    <location>
        <begin position="574"/>
        <end position="679"/>
    </location>
</feature>
<sequence>MQSDNELGSFMLSEKYLNAKNRPIQLTLFHQRQQTDNILLPQLVVGTESVCGGLNYQVNCIATSPNLPLKEFIGLPATLKFVNDRGQLRNISGLITEANSGECDGGIASYRIVIRDAMAIMEQRVNTRIFRRMSWPQVVASVLKEWVQINTALAGIFDYEFVPGFRWEKYPEREQTIQFNESDTAFVRRLLARSGIASFIRPGRNRVWSREPRDTEAMAAHTLVMFEDQRALAQNAAGIVRYHRDDATEQRDSITRWGAERKLQAGSTSIFSWDYKQPGSIPRMSVDVPSKSNQGETGNQLASGLQEFIVESPHVAADNQELYRLGVVRVQRKEFDTKCFTGEGTIRDFCAGQYFTITDHPEIDRHPPAERDFVIMSVAVKARNNLPKSLEERAQRLFAWNGWHGSRFSIADLADDATSTPFQMRFEAIRRTIPIVPAFDPRTDLHDPGLQIAVVVGNENDVVHCDELGRVKIRFPATRLADYQHTGGAGASDTGSDSAWVRVATTWAGSGASDCGTLTLPRVGTEVLVAFLGGDSDKPIIICQLFNANALPPPLSKRAGLPLTRFLSGIRSEEIQGSRANMLLFDDTPREISAQLASDDGFSQLNLGWLTHPRGERRQPRGEGVELRSDKSVAIRGGKGILITANGSDKAEGNQLDRSELIGLVEGLHDIADQLAKLAETHAHDAADDSQLKQLVEKLRHLDAGTNTAEANGSSGGAPIVAVSGPAGIIVASNENLALGAEKNADLITAADTHLVAGGKTSIRAAQGISVFSNDSGMKHIAARGNIQTEAQDGTIEILAKKVMELISTTDWINIKARKGICFYGGGSELRISADGIVGKTAGKNHFYAADHQTFAKQAAQTQFPDELPHHDICIPCMLAAARAHSPLVEAE</sequence>
<evidence type="ECO:0000313" key="6">
    <source>
        <dbReference type="Proteomes" id="UP000502415"/>
    </source>
</evidence>
<dbReference type="Pfam" id="PF05954">
    <property type="entry name" value="Phage_GPD"/>
    <property type="match status" value="1"/>
</dbReference>
<name>A0A7Z2VWL2_9BURK</name>
<proteinExistence type="inferred from homology"/>
<dbReference type="KEGG" id="mfy:HH212_12650"/>
<evidence type="ECO:0000313" key="5">
    <source>
        <dbReference type="EMBL" id="QJE00766.1"/>
    </source>
</evidence>
<dbReference type="SUPFAM" id="SSF69255">
    <property type="entry name" value="gp5 N-terminal domain-like"/>
    <property type="match status" value="1"/>
</dbReference>
<dbReference type="Pfam" id="PF04717">
    <property type="entry name" value="Phage_base_V"/>
    <property type="match status" value="1"/>
</dbReference>
<feature type="domain" description="Gp5/Type VI secretion system Vgr protein OB-fold" evidence="2">
    <location>
        <begin position="494"/>
        <end position="546"/>
    </location>
</feature>
<keyword evidence="6" id="KW-1185">Reference proteome</keyword>
<dbReference type="InterPro" id="IPR006533">
    <property type="entry name" value="T6SS_Vgr_RhsGE"/>
</dbReference>
<evidence type="ECO:0000259" key="2">
    <source>
        <dbReference type="Pfam" id="PF04717"/>
    </source>
</evidence>
<organism evidence="5 6">
    <name type="scientific">Massilia forsythiae</name>
    <dbReference type="NCBI Taxonomy" id="2728020"/>
    <lineage>
        <taxon>Bacteria</taxon>
        <taxon>Pseudomonadati</taxon>
        <taxon>Pseudomonadota</taxon>
        <taxon>Betaproteobacteria</taxon>
        <taxon>Burkholderiales</taxon>
        <taxon>Oxalobacteraceae</taxon>
        <taxon>Telluria group</taxon>
        <taxon>Massilia</taxon>
    </lineage>
</organism>
<evidence type="ECO:0000259" key="4">
    <source>
        <dbReference type="Pfam" id="PF13296"/>
    </source>
</evidence>
<protein>
    <submittedName>
        <fullName evidence="5">Type VI secretion system tip protein VgrG</fullName>
    </submittedName>
</protein>
<feature type="domain" description="DUF2345" evidence="3">
    <location>
        <begin position="713"/>
        <end position="854"/>
    </location>
</feature>
<dbReference type="InterPro" id="IPR017847">
    <property type="entry name" value="T6SS_RhsGE_Vgr_subset"/>
</dbReference>
<dbReference type="SUPFAM" id="SSF69279">
    <property type="entry name" value="Phage tail proteins"/>
    <property type="match status" value="2"/>
</dbReference>
<gene>
    <name evidence="5" type="ORF">HH212_12650</name>
</gene>
<dbReference type="AlphaFoldDB" id="A0A7Z2VWL2"/>
<dbReference type="RefSeq" id="WP_170202797.1">
    <property type="nucleotide sequence ID" value="NZ_CP051685.1"/>
</dbReference>
<reference evidence="5 6" key="1">
    <citation type="submission" date="2020-04" db="EMBL/GenBank/DDBJ databases">
        <title>Genome sequencing of novel species.</title>
        <authorList>
            <person name="Heo J."/>
            <person name="Kim S.-J."/>
            <person name="Kim J.-S."/>
            <person name="Hong S.-B."/>
            <person name="Kwon S.-W."/>
        </authorList>
    </citation>
    <scope>NUCLEOTIDE SEQUENCE [LARGE SCALE GENOMIC DNA]</scope>
    <source>
        <strain evidence="5 6">GN2-R2</strain>
    </source>
</reference>
<evidence type="ECO:0000259" key="3">
    <source>
        <dbReference type="Pfam" id="PF10106"/>
    </source>
</evidence>
<dbReference type="EMBL" id="CP051685">
    <property type="protein sequence ID" value="QJE00766.1"/>
    <property type="molecule type" value="Genomic_DNA"/>
</dbReference>
<dbReference type="Gene3D" id="4.10.220.110">
    <property type="match status" value="1"/>
</dbReference>
<dbReference type="InterPro" id="IPR018769">
    <property type="entry name" value="VgrG2_DUF2345"/>
</dbReference>
<dbReference type="Gene3D" id="2.40.50.230">
    <property type="entry name" value="Gp5 N-terminal domain"/>
    <property type="match status" value="1"/>
</dbReference>
<dbReference type="InterPro" id="IPR037026">
    <property type="entry name" value="Vgr_OB-fold_dom_sf"/>
</dbReference>
<dbReference type="NCBIfam" id="TIGR03361">
    <property type="entry name" value="VI_Rhs_Vgr"/>
    <property type="match status" value="1"/>
</dbReference>
<dbReference type="Pfam" id="PF10106">
    <property type="entry name" value="DUF2345"/>
    <property type="match status" value="1"/>
</dbReference>
<dbReference type="Proteomes" id="UP000502415">
    <property type="component" value="Chromosome"/>
</dbReference>
<dbReference type="InterPro" id="IPR028244">
    <property type="entry name" value="T6SS_Rhs_Vgr_dom"/>
</dbReference>
<accession>A0A7Z2VWL2</accession>
<dbReference type="InterPro" id="IPR006531">
    <property type="entry name" value="Gp5/Vgr_OB"/>
</dbReference>
<dbReference type="Pfam" id="PF13296">
    <property type="entry name" value="T6SS_Vgr"/>
    <property type="match status" value="1"/>
</dbReference>